<evidence type="ECO:0000313" key="2">
    <source>
        <dbReference type="EMBL" id="CAD9681266.1"/>
    </source>
</evidence>
<sequence>MRRRLPPRRTPRTTPKPLSLEPISQTPLQDAVPKHVEETTQVDEPEETPKEIIEEFSEPGDVNISAEDVSAEDKKQARPFLDFIKSSYVSLDKDAHIVNREIKQQVESRCTEGELACCFVYFLENIYLEEVSLKLNVGRSLWFSNYAKRCLQLENGLQEGFFFETGQVKTSRRVVRGLGKKRGQSHFFRTRICRGISVKLVELVQAVEPHVDTVGEAAEIVASFYENWRPQEAGSKPQEPTHPESYWPSDEYVFVAPNHFDDEECGQTQNDTSLDLREEDKGGGFIVKRDISYFSTVFETATNESLSSKILDPGIEVLFPAVEDLDEFVSYEQARPQKKMKTLKASRSHEFREWLDGRVASMRLKRYNNKTRNVARKEYQACRDLHDLLQERDASCTVRSQALLMLDSNAPLVSKYADLLAQVIPQKKEEEIHKARCCLVAAEGMSFTRLLLKDVYFLDSLSALGQDHDEVSHVVIFLLAVARVSVRCGLSDSYLGNVVSQVYKGLKHGEKSSFLKQLERGTLIRHLRTRAGYRLGPFEKRVPSLSQLQAADLDELARLLRQAAHELTRLPPQAVLI</sequence>
<reference evidence="2" key="1">
    <citation type="submission" date="2021-01" db="EMBL/GenBank/DDBJ databases">
        <authorList>
            <person name="Corre E."/>
            <person name="Pelletier E."/>
            <person name="Niang G."/>
            <person name="Scheremetjew M."/>
            <person name="Finn R."/>
            <person name="Kale V."/>
            <person name="Holt S."/>
            <person name="Cochrane G."/>
            <person name="Meng A."/>
            <person name="Brown T."/>
            <person name="Cohen L."/>
        </authorList>
    </citation>
    <scope>NUCLEOTIDE SEQUENCE</scope>
    <source>
        <strain evidence="2">NY070348D</strain>
    </source>
</reference>
<feature type="region of interest" description="Disordered" evidence="1">
    <location>
        <begin position="1"/>
        <end position="48"/>
    </location>
</feature>
<name>A0A7S2WDQ5_9STRA</name>
<accession>A0A7S2WDQ5</accession>
<organism evidence="2">
    <name type="scientific">Mucochytrium quahogii</name>
    <dbReference type="NCBI Taxonomy" id="96639"/>
    <lineage>
        <taxon>Eukaryota</taxon>
        <taxon>Sar</taxon>
        <taxon>Stramenopiles</taxon>
        <taxon>Bigyra</taxon>
        <taxon>Labyrinthulomycetes</taxon>
        <taxon>Thraustochytrida</taxon>
        <taxon>Thraustochytriidae</taxon>
        <taxon>Mucochytrium</taxon>
    </lineage>
</organism>
<proteinExistence type="predicted"/>
<dbReference type="EMBL" id="HBHK01011525">
    <property type="protein sequence ID" value="CAD9681266.1"/>
    <property type="molecule type" value="Transcribed_RNA"/>
</dbReference>
<gene>
    <name evidence="2" type="ORF">QSP1433_LOCUS7218</name>
</gene>
<protein>
    <submittedName>
        <fullName evidence="2">Uncharacterized protein</fullName>
    </submittedName>
</protein>
<evidence type="ECO:0000256" key="1">
    <source>
        <dbReference type="SAM" id="MobiDB-lite"/>
    </source>
</evidence>
<dbReference type="AlphaFoldDB" id="A0A7S2WDQ5"/>
<feature type="compositionally biased region" description="Basic residues" evidence="1">
    <location>
        <begin position="1"/>
        <end position="11"/>
    </location>
</feature>